<protein>
    <submittedName>
        <fullName evidence="1">Uncharacterized protein</fullName>
    </submittedName>
</protein>
<reference key="2">
    <citation type="submission" date="2011-11" db="EMBL/GenBank/DDBJ databases">
        <authorList>
            <person name="Shin S.H."/>
            <person name="Kim S."/>
            <person name="Kim J.Y."/>
        </authorList>
    </citation>
    <scope>NUCLEOTIDE SEQUENCE</scope>
    <source>
        <strain>HPL-003</strain>
    </source>
</reference>
<gene>
    <name evidence="1" type="ordered locus">HPL003_15240</name>
</gene>
<dbReference type="EMBL" id="CP003107">
    <property type="protein sequence ID" value="AET59799.1"/>
    <property type="molecule type" value="Genomic_DNA"/>
</dbReference>
<sequence>MINWIMKNTDKLVCIQYDISRNISTLASANLRGYSTRFQQLGEAFPALGQVI</sequence>
<organism evidence="1 2">
    <name type="scientific">Paenibacillus terrae (strain HPL-003)</name>
    <dbReference type="NCBI Taxonomy" id="985665"/>
    <lineage>
        <taxon>Bacteria</taxon>
        <taxon>Bacillati</taxon>
        <taxon>Bacillota</taxon>
        <taxon>Bacilli</taxon>
        <taxon>Bacillales</taxon>
        <taxon>Paenibacillaceae</taxon>
        <taxon>Paenibacillus</taxon>
    </lineage>
</organism>
<evidence type="ECO:0000313" key="2">
    <source>
        <dbReference type="Proteomes" id="UP000005876"/>
    </source>
</evidence>
<reference evidence="1 2" key="3">
    <citation type="journal article" date="2012" name="J. Bacteriol.">
        <title>Genome Sequence of Paenibacillus terrae HPL-003, a Xylanase-Producing Bacterium Isolated from Soil Found in Forest Residue.</title>
        <authorList>
            <person name="Shin S.H."/>
            <person name="Kim S."/>
            <person name="Kim J.Y."/>
            <person name="Song H.Y."/>
            <person name="Cho S.J."/>
            <person name="Kim D.R."/>
            <person name="Lee K.I."/>
            <person name="Lim H.K."/>
            <person name="Park N.J."/>
            <person name="Hwang I.T."/>
            <person name="Yang K.S."/>
        </authorList>
    </citation>
    <scope>NUCLEOTIDE SEQUENCE [LARGE SCALE GENOMIC DNA]</scope>
    <source>
        <strain evidence="1 2">HPL-003</strain>
    </source>
</reference>
<dbReference type="STRING" id="985665.HPL003_15240"/>
<dbReference type="KEGG" id="pta:HPL003_15240"/>
<dbReference type="Proteomes" id="UP000005876">
    <property type="component" value="Chromosome"/>
</dbReference>
<accession>G7VXN9</accession>
<reference evidence="2" key="1">
    <citation type="submission" date="2011-11" db="EMBL/GenBank/DDBJ databases">
        <title>Complete sequence of Paenibacillus terrae HPL-003.</title>
        <authorList>
            <person name="Shin S.H."/>
            <person name="Kim S."/>
            <person name="Kim J.Y."/>
        </authorList>
    </citation>
    <scope>NUCLEOTIDE SEQUENCE [LARGE SCALE GENOMIC DNA]</scope>
    <source>
        <strain evidence="2">HPL-003</strain>
    </source>
</reference>
<name>G7VXN9_PAETH</name>
<dbReference type="HOGENOM" id="CLU_3082711_0_0_9"/>
<proteinExistence type="predicted"/>
<dbReference type="AlphaFoldDB" id="G7VXN9"/>
<evidence type="ECO:0000313" key="1">
    <source>
        <dbReference type="EMBL" id="AET59799.1"/>
    </source>
</evidence>